<reference evidence="4" key="1">
    <citation type="journal article" date="2014" name="Proc. Natl. Acad. Sci. U.S.A.">
        <title>Extensive sampling of basidiomycete genomes demonstrates inadequacy of the white-rot/brown-rot paradigm for wood decay fungi.</title>
        <authorList>
            <person name="Riley R."/>
            <person name="Salamov A.A."/>
            <person name="Brown D.W."/>
            <person name="Nagy L.G."/>
            <person name="Floudas D."/>
            <person name="Held B.W."/>
            <person name="Levasseur A."/>
            <person name="Lombard V."/>
            <person name="Morin E."/>
            <person name="Otillar R."/>
            <person name="Lindquist E.A."/>
            <person name="Sun H."/>
            <person name="LaButti K.M."/>
            <person name="Schmutz J."/>
            <person name="Jabbour D."/>
            <person name="Luo H."/>
            <person name="Baker S.E."/>
            <person name="Pisabarro A.G."/>
            <person name="Walton J.D."/>
            <person name="Blanchette R.A."/>
            <person name="Henrissat B."/>
            <person name="Martin F."/>
            <person name="Cullen D."/>
            <person name="Hibbett D.S."/>
            <person name="Grigoriev I.V."/>
        </authorList>
    </citation>
    <scope>NUCLEOTIDE SEQUENCE [LARGE SCALE GENOMIC DNA]</scope>
    <source>
        <strain evidence="4">CBS 339.88</strain>
    </source>
</reference>
<dbReference type="HOGENOM" id="CLU_496103_0_0_1"/>
<accession>A0A067S460</accession>
<feature type="coiled-coil region" evidence="1">
    <location>
        <begin position="314"/>
        <end position="348"/>
    </location>
</feature>
<name>A0A067S460_GALM3</name>
<feature type="compositionally biased region" description="Polar residues" evidence="2">
    <location>
        <begin position="226"/>
        <end position="256"/>
    </location>
</feature>
<evidence type="ECO:0000313" key="3">
    <source>
        <dbReference type="EMBL" id="KDR65576.1"/>
    </source>
</evidence>
<proteinExistence type="predicted"/>
<feature type="compositionally biased region" description="Low complexity" evidence="2">
    <location>
        <begin position="211"/>
        <end position="221"/>
    </location>
</feature>
<feature type="compositionally biased region" description="Low complexity" evidence="2">
    <location>
        <begin position="265"/>
        <end position="277"/>
    </location>
</feature>
<feature type="region of interest" description="Disordered" evidence="2">
    <location>
        <begin position="47"/>
        <end position="307"/>
    </location>
</feature>
<evidence type="ECO:0000313" key="4">
    <source>
        <dbReference type="Proteomes" id="UP000027222"/>
    </source>
</evidence>
<keyword evidence="4" id="KW-1185">Reference proteome</keyword>
<evidence type="ECO:0000256" key="1">
    <source>
        <dbReference type="SAM" id="Coils"/>
    </source>
</evidence>
<feature type="compositionally biased region" description="Acidic residues" evidence="2">
    <location>
        <begin position="89"/>
        <end position="106"/>
    </location>
</feature>
<evidence type="ECO:0000256" key="2">
    <source>
        <dbReference type="SAM" id="MobiDB-lite"/>
    </source>
</evidence>
<feature type="compositionally biased region" description="Acidic residues" evidence="2">
    <location>
        <begin position="67"/>
        <end position="82"/>
    </location>
</feature>
<protein>
    <submittedName>
        <fullName evidence="3">Uncharacterized protein</fullName>
    </submittedName>
</protein>
<dbReference type="EMBL" id="KL142440">
    <property type="protein sequence ID" value="KDR65576.1"/>
    <property type="molecule type" value="Genomic_DNA"/>
</dbReference>
<gene>
    <name evidence="3" type="ORF">GALMADRAFT_217486</name>
</gene>
<organism evidence="3 4">
    <name type="scientific">Galerina marginata (strain CBS 339.88)</name>
    <dbReference type="NCBI Taxonomy" id="685588"/>
    <lineage>
        <taxon>Eukaryota</taxon>
        <taxon>Fungi</taxon>
        <taxon>Dikarya</taxon>
        <taxon>Basidiomycota</taxon>
        <taxon>Agaricomycotina</taxon>
        <taxon>Agaricomycetes</taxon>
        <taxon>Agaricomycetidae</taxon>
        <taxon>Agaricales</taxon>
        <taxon>Agaricineae</taxon>
        <taxon>Strophariaceae</taxon>
        <taxon>Galerina</taxon>
    </lineage>
</organism>
<dbReference type="AlphaFoldDB" id="A0A067S460"/>
<keyword evidence="1" id="KW-0175">Coiled coil</keyword>
<dbReference type="Proteomes" id="UP000027222">
    <property type="component" value="Unassembled WGS sequence"/>
</dbReference>
<sequence>MSDRPIQPCAAKRRNCPWKEDFVVEFTKKEFGYDSFKAEEMFKNYGSHLRANDSNGRRKKVKVVDGPGDEDGDGEEEEEEEEKEKGKDEEEDEDEDEEVDEDEEKEEERNHKMTNTTVSPKDPARRSKRKENANTSSPKALEGRKRRLGDDESTSASGAPNIQTTKAGAISKTPETSTSIAPRPLKRRKGETPASPFSTPPPPENQEGATPSSPSSALLPPKKQKSQTSVRKPMHESTTSGPGKNRSVTATPTPRASGQAPKSLPQPATTPNTAAPVPLVPPVSDTIQPGSGPRTAVSSSEHAASPASLPFSELQALKWHNDGLSQQLDNAEKKYNAALRTTQNAIAEKATAMMAVGRLEAELEIMKSRDDQGKPMDIQDAQSSIGGGLACERDVVPSAEQEKDGLERESLEALKLAFDQEIEAKVKELKADCEKQSKDTWAVLDKISRTLARARETSGDGNEEKLRKLQAFVDEQAVKYHAMSKNYMYSQPKSCAIKPLSNVPTPASASALGAARQPSMIPDLLPEPQDPVKGNGAEFKFANASLCCI</sequence>
<feature type="compositionally biased region" description="Polar residues" evidence="2">
    <location>
        <begin position="154"/>
        <end position="166"/>
    </location>
</feature>